<evidence type="ECO:0000313" key="1">
    <source>
        <dbReference type="EMBL" id="KAH3822389.1"/>
    </source>
</evidence>
<reference evidence="1" key="1">
    <citation type="journal article" date="2019" name="bioRxiv">
        <title>The Genome of the Zebra Mussel, Dreissena polymorpha: A Resource for Invasive Species Research.</title>
        <authorList>
            <person name="McCartney M.A."/>
            <person name="Auch B."/>
            <person name="Kono T."/>
            <person name="Mallez S."/>
            <person name="Zhang Y."/>
            <person name="Obille A."/>
            <person name="Becker A."/>
            <person name="Abrahante J.E."/>
            <person name="Garbe J."/>
            <person name="Badalamenti J.P."/>
            <person name="Herman A."/>
            <person name="Mangelson H."/>
            <person name="Liachko I."/>
            <person name="Sullivan S."/>
            <person name="Sone E.D."/>
            <person name="Koren S."/>
            <person name="Silverstein K.A.T."/>
            <person name="Beckman K.B."/>
            <person name="Gohl D.M."/>
        </authorList>
    </citation>
    <scope>NUCLEOTIDE SEQUENCE</scope>
    <source>
        <strain evidence="1">Duluth1</strain>
        <tissue evidence="1">Whole animal</tissue>
    </source>
</reference>
<proteinExistence type="predicted"/>
<organism evidence="1 2">
    <name type="scientific">Dreissena polymorpha</name>
    <name type="common">Zebra mussel</name>
    <name type="synonym">Mytilus polymorpha</name>
    <dbReference type="NCBI Taxonomy" id="45954"/>
    <lineage>
        <taxon>Eukaryota</taxon>
        <taxon>Metazoa</taxon>
        <taxon>Spiralia</taxon>
        <taxon>Lophotrochozoa</taxon>
        <taxon>Mollusca</taxon>
        <taxon>Bivalvia</taxon>
        <taxon>Autobranchia</taxon>
        <taxon>Heteroconchia</taxon>
        <taxon>Euheterodonta</taxon>
        <taxon>Imparidentia</taxon>
        <taxon>Neoheterodontei</taxon>
        <taxon>Myida</taxon>
        <taxon>Dreissenoidea</taxon>
        <taxon>Dreissenidae</taxon>
        <taxon>Dreissena</taxon>
    </lineage>
</organism>
<sequence>MKLFNQHHDDEDIEIFKNREDGTHSRVSSEEWCIKKMMQLFGWYDIFGVHEEENRLFSIASKDVAT</sequence>
<protein>
    <submittedName>
        <fullName evidence="1">Uncharacterized protein</fullName>
    </submittedName>
</protein>
<dbReference type="AlphaFoldDB" id="A0A9D4GVW7"/>
<reference evidence="1" key="2">
    <citation type="submission" date="2020-11" db="EMBL/GenBank/DDBJ databases">
        <authorList>
            <person name="McCartney M.A."/>
            <person name="Auch B."/>
            <person name="Kono T."/>
            <person name="Mallez S."/>
            <person name="Becker A."/>
            <person name="Gohl D.M."/>
            <person name="Silverstein K.A.T."/>
            <person name="Koren S."/>
            <person name="Bechman K.B."/>
            <person name="Herman A."/>
            <person name="Abrahante J.E."/>
            <person name="Garbe J."/>
        </authorList>
    </citation>
    <scope>NUCLEOTIDE SEQUENCE</scope>
    <source>
        <strain evidence="1">Duluth1</strain>
        <tissue evidence="1">Whole animal</tissue>
    </source>
</reference>
<dbReference type="EMBL" id="JAIWYP010000005">
    <property type="protein sequence ID" value="KAH3822389.1"/>
    <property type="molecule type" value="Genomic_DNA"/>
</dbReference>
<name>A0A9D4GVW7_DREPO</name>
<comment type="caution">
    <text evidence="1">The sequence shown here is derived from an EMBL/GenBank/DDBJ whole genome shotgun (WGS) entry which is preliminary data.</text>
</comment>
<keyword evidence="2" id="KW-1185">Reference proteome</keyword>
<accession>A0A9D4GVW7</accession>
<dbReference type="Proteomes" id="UP000828390">
    <property type="component" value="Unassembled WGS sequence"/>
</dbReference>
<gene>
    <name evidence="1" type="ORF">DPMN_124167</name>
</gene>
<evidence type="ECO:0000313" key="2">
    <source>
        <dbReference type="Proteomes" id="UP000828390"/>
    </source>
</evidence>